<dbReference type="Gene3D" id="3.10.110.10">
    <property type="entry name" value="Ubiquitin Conjugating Enzyme"/>
    <property type="match status" value="1"/>
</dbReference>
<evidence type="ECO:0000256" key="2">
    <source>
        <dbReference type="ARBA" id="ARBA00022786"/>
    </source>
</evidence>
<feature type="domain" description="UBC core" evidence="3">
    <location>
        <begin position="53"/>
        <end position="213"/>
    </location>
</feature>
<dbReference type="SMART" id="SM00212">
    <property type="entry name" value="UBCc"/>
    <property type="match status" value="1"/>
</dbReference>
<dbReference type="CDD" id="cd23837">
    <property type="entry name" value="UBCc_UBE2O"/>
    <property type="match status" value="1"/>
</dbReference>
<dbReference type="GO" id="GO:0061631">
    <property type="term" value="F:ubiquitin conjugating enzyme activity"/>
    <property type="evidence" value="ECO:0007669"/>
    <property type="project" value="TreeGrafter"/>
</dbReference>
<dbReference type="PROSITE" id="PS50127">
    <property type="entry name" value="UBC_2"/>
    <property type="match status" value="1"/>
</dbReference>
<dbReference type="EMBL" id="BSYO01000036">
    <property type="protein sequence ID" value="GMH29729.1"/>
    <property type="molecule type" value="Genomic_DNA"/>
</dbReference>
<accession>A0AAD3Y777</accession>
<evidence type="ECO:0000313" key="5">
    <source>
        <dbReference type="Proteomes" id="UP001279734"/>
    </source>
</evidence>
<dbReference type="PANTHER" id="PTHR46116:SF19">
    <property type="entry name" value="UBIQUITIN-CONJUGATING ENZYME FAMILY PROTEIN"/>
    <property type="match status" value="1"/>
</dbReference>
<sequence>MAADSNEIVAATSVIAVANATRFSRFDVATDDSDHHYHKSSKPSDQFTNATSAVHKKIMKEWKLLDKNLPDSIYVRVYEHRIDLFRAAIVGAAGTPYHDALFFFDVAFPPDYPNRPPQVHYRSYGFRLNPNLYTSGRVCLSLLNTWSGKKSEKWDPSRSTVLQVLLSLQALVLNEKPYFNEPGFGGWSGRTYWEKKSSGYNEDVFILCCKTTLCLLRRPPKNFEQFVTGHFHERANAILSACNAYKSGAMRVGEYNKPPQPSSRMSKLEVSRKFKESMELVYAQLVVAFAKNGASVGNFVEQLKVEREAKVISSTGAKLADNTNPAGSGKRFINKLKKIFFMGLKKAKTLKNPGTPGVSSS</sequence>
<dbReference type="FunFam" id="3.10.110.10:FF:000133">
    <property type="entry name" value="Putative ubiquitin-conjugating enzyme E2 38"/>
    <property type="match status" value="1"/>
</dbReference>
<dbReference type="Proteomes" id="UP001279734">
    <property type="component" value="Unassembled WGS sequence"/>
</dbReference>
<dbReference type="SUPFAM" id="SSF54495">
    <property type="entry name" value="UBC-like"/>
    <property type="match status" value="1"/>
</dbReference>
<keyword evidence="2" id="KW-0833">Ubl conjugation pathway</keyword>
<dbReference type="Pfam" id="PF00179">
    <property type="entry name" value="UQ_con"/>
    <property type="match status" value="1"/>
</dbReference>
<proteinExistence type="predicted"/>
<protein>
    <recommendedName>
        <fullName evidence="3">UBC core domain-containing protein</fullName>
    </recommendedName>
</protein>
<evidence type="ECO:0000256" key="1">
    <source>
        <dbReference type="ARBA" id="ARBA00022679"/>
    </source>
</evidence>
<keyword evidence="1" id="KW-0808">Transferase</keyword>
<reference evidence="4" key="1">
    <citation type="submission" date="2023-05" db="EMBL/GenBank/DDBJ databases">
        <title>Nepenthes gracilis genome sequencing.</title>
        <authorList>
            <person name="Fukushima K."/>
        </authorList>
    </citation>
    <scope>NUCLEOTIDE SEQUENCE</scope>
    <source>
        <strain evidence="4">SING2019-196</strain>
    </source>
</reference>
<comment type="caution">
    <text evidence="4">The sequence shown here is derived from an EMBL/GenBank/DDBJ whole genome shotgun (WGS) entry which is preliminary data.</text>
</comment>
<name>A0AAD3Y777_NEPGR</name>
<gene>
    <name evidence="4" type="ORF">Nepgr_031572</name>
</gene>
<evidence type="ECO:0000313" key="4">
    <source>
        <dbReference type="EMBL" id="GMH29729.1"/>
    </source>
</evidence>
<evidence type="ECO:0000259" key="3">
    <source>
        <dbReference type="PROSITE" id="PS50127"/>
    </source>
</evidence>
<dbReference type="InterPro" id="IPR016135">
    <property type="entry name" value="UBQ-conjugating_enzyme/RWD"/>
</dbReference>
<dbReference type="AlphaFoldDB" id="A0AAD3Y777"/>
<dbReference type="InterPro" id="IPR000608">
    <property type="entry name" value="UBC"/>
</dbReference>
<dbReference type="PANTHER" id="PTHR46116">
    <property type="entry name" value="(E3-INDEPENDENT) E2 UBIQUITIN-CONJUGATING ENZYME"/>
    <property type="match status" value="1"/>
</dbReference>
<organism evidence="4 5">
    <name type="scientific">Nepenthes gracilis</name>
    <name type="common">Slender pitcher plant</name>
    <dbReference type="NCBI Taxonomy" id="150966"/>
    <lineage>
        <taxon>Eukaryota</taxon>
        <taxon>Viridiplantae</taxon>
        <taxon>Streptophyta</taxon>
        <taxon>Embryophyta</taxon>
        <taxon>Tracheophyta</taxon>
        <taxon>Spermatophyta</taxon>
        <taxon>Magnoliopsida</taxon>
        <taxon>eudicotyledons</taxon>
        <taxon>Gunneridae</taxon>
        <taxon>Pentapetalae</taxon>
        <taxon>Caryophyllales</taxon>
        <taxon>Nepenthaceae</taxon>
        <taxon>Nepenthes</taxon>
    </lineage>
</organism>
<keyword evidence="5" id="KW-1185">Reference proteome</keyword>